<proteinExistence type="predicted"/>
<dbReference type="InterPro" id="IPR027417">
    <property type="entry name" value="P-loop_NTPase"/>
</dbReference>
<keyword evidence="1" id="KW-1133">Transmembrane helix</keyword>
<dbReference type="PANTHER" id="PTHR46312:SF2">
    <property type="entry name" value="NUCLEOTIDE-BINDING OLIGOMERIZATION DOMAIN-CONTAINING PROTEIN 2-LIKE"/>
    <property type="match status" value="1"/>
</dbReference>
<dbReference type="GeneID" id="109585782"/>
<dbReference type="Pfam" id="PF00531">
    <property type="entry name" value="Death"/>
    <property type="match status" value="1"/>
</dbReference>
<evidence type="ECO:0008006" key="6">
    <source>
        <dbReference type="Google" id="ProtNLM"/>
    </source>
</evidence>
<sequence length="1037" mass="120112">MQQVCLESRWHEIGVMLDLNSEKLDAIRYSSVSERTKTNDMYKLWLDSKPQATRRELVQVLKDMELNRQAAEYKEYLRHQSIENTTLRPRSTRPVPKKSSVILPPRMYWYIVAVIIIAFSVLIIIVLSPPLDSHTLIPGVIKQYGSELRDKYIESLTKYKDPKYNKFPTAGPVSVHVSFIPLISIVVKNVTKSTAEWLHSTTPNDVVQNEEVMKIQIEDILKPVSEERLRFVLIEGEPGIGKSTLAKELVLRWAKGSDELMNNYDIVFLIQLRFETYHKATSIEHLFVDLDDQSINMTELHVEIKKRKGAGILWILDGFDELPSHLKSNSVLMKLIKGDNLSKSTVIVTSRPVASDQLLHFLHEHDSKRISLRGFDSTKIEEYALQYFNDKDKASKFHSYYSGNIVIESMLYNPLNCFIVCTIFNDFIATNNKQYPKTMTSLYNHYVRILLKRHLIDAGFISDLDYDMPQRLMLETDFNDPLLQSVWKNFSFLSKIAYDGVMNQQYIFGKELCNVDKMSMMDTIANFFVFEKDESSSFLHTTLQEYFAAVYLANNKQDIEIRNIPSLKVIFIFYVGIRKIMGARDMDYVVFDILKNNISQYTDNGDEYVDIGSVLLGCLYEDDSLLYNIGLPVNHSFYSRSPNTNFDYYILGYLVAVHKSTYKIGFSNSDQIKAFNKGLQSHSTVSGKLLLRFLIKGFDERHKGFKELLLMPSHLVIEILILPSNYSEISEFCGIISRFPLLQEVLLVTPALQWPSENPLLKLITPALQWSSENPLLKLKKLNILSILAINLDENDFARLKLGQLVTPGRPLKKLYVENYCIPYNDILNLIKMQTSLEELVIQDRVDTHGTLTYSLVWNLELSGRQHIQWTKSTNNLMVHYYEKFFYHLKKRKLPTIRLSSFTSFTYIKNRNSDYYFKSVDMLSTWNSWTRVNVTVYSKSTTFKLNHFIDAFSECIILLKKLPVERIDKTITKKLKNNFTCMFADAEQGGGFIIGLPQCDHKCHNTEYDSAINFIVKTFILILITVVLNDIKHRYNQ</sequence>
<evidence type="ECO:0000259" key="3">
    <source>
        <dbReference type="PROSITE" id="PS50837"/>
    </source>
</evidence>
<dbReference type="GO" id="GO:0007165">
    <property type="term" value="P:signal transduction"/>
    <property type="evidence" value="ECO:0007669"/>
    <property type="project" value="InterPro"/>
</dbReference>
<dbReference type="PROSITE" id="PS50837">
    <property type="entry name" value="NACHT"/>
    <property type="match status" value="1"/>
</dbReference>
<dbReference type="PANTHER" id="PTHR46312">
    <property type="entry name" value="NACHT DOMAIN-CONTAINING PROTEIN"/>
    <property type="match status" value="1"/>
</dbReference>
<dbReference type="InterPro" id="IPR007111">
    <property type="entry name" value="NACHT_NTPase"/>
</dbReference>
<reference evidence="4" key="2">
    <citation type="submission" date="2024-06" db="UniProtKB">
        <authorList>
            <consortium name="EnsemblMetazoa"/>
        </authorList>
    </citation>
    <scope>IDENTIFICATION</scope>
</reference>
<dbReference type="InterPro" id="IPR011029">
    <property type="entry name" value="DEATH-like_dom_sf"/>
</dbReference>
<dbReference type="InterPro" id="IPR000488">
    <property type="entry name" value="Death_dom"/>
</dbReference>
<dbReference type="Pfam" id="PF05729">
    <property type="entry name" value="NACHT"/>
    <property type="match status" value="1"/>
</dbReference>
<name>A0AAN0JL01_AMPQE</name>
<feature type="transmembrane region" description="Helical" evidence="1">
    <location>
        <begin position="107"/>
        <end position="127"/>
    </location>
</feature>
<dbReference type="CDD" id="cd01670">
    <property type="entry name" value="Death"/>
    <property type="match status" value="1"/>
</dbReference>
<organism evidence="4 5">
    <name type="scientific">Amphimedon queenslandica</name>
    <name type="common">Sponge</name>
    <dbReference type="NCBI Taxonomy" id="400682"/>
    <lineage>
        <taxon>Eukaryota</taxon>
        <taxon>Metazoa</taxon>
        <taxon>Porifera</taxon>
        <taxon>Demospongiae</taxon>
        <taxon>Heteroscleromorpha</taxon>
        <taxon>Haplosclerida</taxon>
        <taxon>Niphatidae</taxon>
        <taxon>Amphimedon</taxon>
    </lineage>
</organism>
<evidence type="ECO:0000256" key="1">
    <source>
        <dbReference type="SAM" id="Phobius"/>
    </source>
</evidence>
<accession>A0AAN0JL01</accession>
<keyword evidence="5" id="KW-1185">Reference proteome</keyword>
<dbReference type="Gene3D" id="1.10.533.10">
    <property type="entry name" value="Death Domain, Fas"/>
    <property type="match status" value="1"/>
</dbReference>
<feature type="domain" description="Death" evidence="2">
    <location>
        <begin position="9"/>
        <end position="77"/>
    </location>
</feature>
<feature type="domain" description="NACHT" evidence="3">
    <location>
        <begin position="230"/>
        <end position="352"/>
    </location>
</feature>
<evidence type="ECO:0000259" key="2">
    <source>
        <dbReference type="PROSITE" id="PS50017"/>
    </source>
</evidence>
<protein>
    <recommendedName>
        <fullName evidence="6">NACHT domain-containing protein</fullName>
    </recommendedName>
</protein>
<dbReference type="KEGG" id="aqu:109585782"/>
<dbReference type="SUPFAM" id="SSF47986">
    <property type="entry name" value="DEATH domain"/>
    <property type="match status" value="1"/>
</dbReference>
<reference evidence="5" key="1">
    <citation type="journal article" date="2010" name="Nature">
        <title>The Amphimedon queenslandica genome and the evolution of animal complexity.</title>
        <authorList>
            <person name="Srivastava M."/>
            <person name="Simakov O."/>
            <person name="Chapman J."/>
            <person name="Fahey B."/>
            <person name="Gauthier M.E."/>
            <person name="Mitros T."/>
            <person name="Richards G.S."/>
            <person name="Conaco C."/>
            <person name="Dacre M."/>
            <person name="Hellsten U."/>
            <person name="Larroux C."/>
            <person name="Putnam N.H."/>
            <person name="Stanke M."/>
            <person name="Adamska M."/>
            <person name="Darling A."/>
            <person name="Degnan S.M."/>
            <person name="Oakley T.H."/>
            <person name="Plachetzki D.C."/>
            <person name="Zhai Y."/>
            <person name="Adamski M."/>
            <person name="Calcino A."/>
            <person name="Cummins S.F."/>
            <person name="Goodstein D.M."/>
            <person name="Harris C."/>
            <person name="Jackson D.J."/>
            <person name="Leys S.P."/>
            <person name="Shu S."/>
            <person name="Woodcroft B.J."/>
            <person name="Vervoort M."/>
            <person name="Kosik K.S."/>
            <person name="Manning G."/>
            <person name="Degnan B.M."/>
            <person name="Rokhsar D.S."/>
        </authorList>
    </citation>
    <scope>NUCLEOTIDE SEQUENCE [LARGE SCALE GENOMIC DNA]</scope>
</reference>
<dbReference type="EnsemblMetazoa" id="XM_020001905.1">
    <property type="protein sequence ID" value="XP_019857464.1"/>
    <property type="gene ID" value="LOC109585782"/>
</dbReference>
<dbReference type="Proteomes" id="UP000007879">
    <property type="component" value="Unassembled WGS sequence"/>
</dbReference>
<evidence type="ECO:0000313" key="4">
    <source>
        <dbReference type="EnsemblMetazoa" id="XP_019857464.1"/>
    </source>
</evidence>
<keyword evidence="1" id="KW-0472">Membrane</keyword>
<dbReference type="Gene3D" id="3.40.50.300">
    <property type="entry name" value="P-loop containing nucleotide triphosphate hydrolases"/>
    <property type="match status" value="1"/>
</dbReference>
<dbReference type="RefSeq" id="XP_019857464.1">
    <property type="nucleotide sequence ID" value="XM_020001905.1"/>
</dbReference>
<dbReference type="SUPFAM" id="SSF52540">
    <property type="entry name" value="P-loop containing nucleoside triphosphate hydrolases"/>
    <property type="match status" value="1"/>
</dbReference>
<dbReference type="AlphaFoldDB" id="A0AAN0JL01"/>
<keyword evidence="1" id="KW-0812">Transmembrane</keyword>
<dbReference type="PROSITE" id="PS50017">
    <property type="entry name" value="DEATH_DOMAIN"/>
    <property type="match status" value="1"/>
</dbReference>
<evidence type="ECO:0000313" key="5">
    <source>
        <dbReference type="Proteomes" id="UP000007879"/>
    </source>
</evidence>